<keyword evidence="1" id="KW-0812">Transmembrane</keyword>
<dbReference type="OrthoDB" id="15401at2"/>
<dbReference type="InterPro" id="IPR032820">
    <property type="entry name" value="ATPase_put"/>
</dbReference>
<protein>
    <submittedName>
        <fullName evidence="2">ATP synthase-associated magnesium import membrane protein AtpZ</fullName>
    </submittedName>
</protein>
<comment type="caution">
    <text evidence="2">The sequence shown here is derived from an EMBL/GenBank/DDBJ whole genome shotgun (WGS) entry which is preliminary data.</text>
</comment>
<name>A0A0D2K2H7_9BACT</name>
<accession>A0A0D2K2H7</accession>
<reference evidence="2 3" key="1">
    <citation type="submission" date="2013-11" db="EMBL/GenBank/DDBJ databases">
        <title>Metagenomic analysis of a methanogenic consortium involved in long chain n-alkane degradation.</title>
        <authorList>
            <person name="Davidova I.A."/>
            <person name="Callaghan A.V."/>
            <person name="Wawrik B."/>
            <person name="Pruitt S."/>
            <person name="Marks C."/>
            <person name="Duncan K.E."/>
            <person name="Suflita J.M."/>
        </authorList>
    </citation>
    <scope>NUCLEOTIDE SEQUENCE [LARGE SCALE GENOMIC DNA]</scope>
    <source>
        <strain evidence="2 3">SPR</strain>
    </source>
</reference>
<evidence type="ECO:0000256" key="1">
    <source>
        <dbReference type="SAM" id="Phobius"/>
    </source>
</evidence>
<evidence type="ECO:0000313" key="2">
    <source>
        <dbReference type="EMBL" id="KIX15850.1"/>
    </source>
</evidence>
<feature type="transmembrane region" description="Helical" evidence="1">
    <location>
        <begin position="12"/>
        <end position="36"/>
    </location>
</feature>
<dbReference type="InParanoid" id="A0A0D2K2H7"/>
<gene>
    <name evidence="2" type="ORF">X474_00630</name>
</gene>
<organism evidence="2 3">
    <name type="scientific">Dethiosulfatarculus sandiegensis</name>
    <dbReference type="NCBI Taxonomy" id="1429043"/>
    <lineage>
        <taxon>Bacteria</taxon>
        <taxon>Pseudomonadati</taxon>
        <taxon>Thermodesulfobacteriota</taxon>
        <taxon>Desulfarculia</taxon>
        <taxon>Desulfarculales</taxon>
        <taxon>Desulfarculaceae</taxon>
        <taxon>Dethiosulfatarculus</taxon>
    </lineage>
</organism>
<dbReference type="Proteomes" id="UP000032233">
    <property type="component" value="Unassembled WGS sequence"/>
</dbReference>
<evidence type="ECO:0000313" key="3">
    <source>
        <dbReference type="Proteomes" id="UP000032233"/>
    </source>
</evidence>
<keyword evidence="1" id="KW-1133">Transmembrane helix</keyword>
<proteinExistence type="predicted"/>
<dbReference type="STRING" id="1429043.X474_00630"/>
<dbReference type="EMBL" id="AZAC01000001">
    <property type="protein sequence ID" value="KIX15850.1"/>
    <property type="molecule type" value="Genomic_DNA"/>
</dbReference>
<sequence>MNDQTRENLKLLARVSSMGLAMVLAIVLGLGVGYWIDKKFGTAPWGFFIGLGVGIIAGFRNLYIIAKRAKFL</sequence>
<keyword evidence="3" id="KW-1185">Reference proteome</keyword>
<feature type="transmembrane region" description="Helical" evidence="1">
    <location>
        <begin position="42"/>
        <end position="63"/>
    </location>
</feature>
<dbReference type="AlphaFoldDB" id="A0A0D2K2H7"/>
<dbReference type="Pfam" id="PF09527">
    <property type="entry name" value="ATPase_gene1"/>
    <property type="match status" value="1"/>
</dbReference>
<keyword evidence="1" id="KW-0472">Membrane</keyword>